<dbReference type="CDD" id="cd05374">
    <property type="entry name" value="17beta-HSD-like_SDR_c"/>
    <property type="match status" value="1"/>
</dbReference>
<dbReference type="EMBL" id="BAABZQ010000001">
    <property type="protein sequence ID" value="GAA6499299.1"/>
    <property type="molecule type" value="Genomic_DNA"/>
</dbReference>
<dbReference type="PRINTS" id="PR00081">
    <property type="entry name" value="GDHRDH"/>
</dbReference>
<sequence length="285" mass="31026">MRTWLITGCSSGMGAGIAKAVLAKGEQAVITARSAEKMKEICDKYPETALGIALDVCSQESIDAAFDAAVAKFGKIDVLVNNAGYGYRSSVEEGDKEAVYELFETNTFGPVELIKKVLPGMRERRSGAIINITSIAAVRSAVGSGYYAASKAALEYISEGLYKEVSPLGIKVMIVEPGAFRTSFYKENNLKGSEHKISDYAETAWTRDPKLGSHKINQLGDPDAIGNVLIELLDREDTPQRYVMGSDAYKAVSGALKNRIIEVEKYKDYSFRTDFKEGEGSTLNI</sequence>
<proteinExistence type="inferred from homology"/>
<evidence type="ECO:0000256" key="1">
    <source>
        <dbReference type="ARBA" id="ARBA00006484"/>
    </source>
</evidence>
<dbReference type="SUPFAM" id="SSF51735">
    <property type="entry name" value="NAD(P)-binding Rossmann-fold domains"/>
    <property type="match status" value="1"/>
</dbReference>
<dbReference type="PRINTS" id="PR00080">
    <property type="entry name" value="SDRFAMILY"/>
</dbReference>
<accession>A0ABQ0BRZ0</accession>
<dbReference type="Pfam" id="PF00106">
    <property type="entry name" value="adh_short"/>
    <property type="match status" value="1"/>
</dbReference>
<evidence type="ECO:0000313" key="4">
    <source>
        <dbReference type="EMBL" id="GAA6499299.1"/>
    </source>
</evidence>
<dbReference type="Proteomes" id="UP001600941">
    <property type="component" value="Unassembled WGS sequence"/>
</dbReference>
<dbReference type="PANTHER" id="PTHR43976">
    <property type="entry name" value="SHORT CHAIN DEHYDROGENASE"/>
    <property type="match status" value="1"/>
</dbReference>
<dbReference type="InterPro" id="IPR051911">
    <property type="entry name" value="SDR_oxidoreductase"/>
</dbReference>
<gene>
    <name evidence="4" type="ORF">K340107D12_21150</name>
</gene>
<keyword evidence="5" id="KW-1185">Reference proteome</keyword>
<dbReference type="Gene3D" id="3.40.50.720">
    <property type="entry name" value="NAD(P)-binding Rossmann-like Domain"/>
    <property type="match status" value="1"/>
</dbReference>
<protein>
    <submittedName>
        <fullName evidence="4">Oxidoreductase</fullName>
    </submittedName>
</protein>
<name>A0ABQ0BRZ0_9FIRM</name>
<evidence type="ECO:0000256" key="3">
    <source>
        <dbReference type="RuleBase" id="RU000363"/>
    </source>
</evidence>
<comment type="similarity">
    <text evidence="1 3">Belongs to the short-chain dehydrogenases/reductases (SDR) family.</text>
</comment>
<reference evidence="4 5" key="1">
    <citation type="submission" date="2024-04" db="EMBL/GenBank/DDBJ databases">
        <title>Defined microbial consortia suppress multidrug-resistant proinflammatory Enterobacteriaceae via ecological control.</title>
        <authorList>
            <person name="Furuichi M."/>
            <person name="Kawaguchi T."/>
            <person name="Pust M."/>
            <person name="Yasuma K."/>
            <person name="Plichta D."/>
            <person name="Hasegawa N."/>
            <person name="Ohya T."/>
            <person name="Bhattarai S."/>
            <person name="Sasajima S."/>
            <person name="Aoto Y."/>
            <person name="Tuganbaev T."/>
            <person name="Yaginuma M."/>
            <person name="Ueda M."/>
            <person name="Okahashi N."/>
            <person name="Amafuji K."/>
            <person name="Kiridooshi Y."/>
            <person name="Sugita K."/>
            <person name="Strazar M."/>
            <person name="Skelly A."/>
            <person name="Suda W."/>
            <person name="Hattori M."/>
            <person name="Nakamoto N."/>
            <person name="Caballero S."/>
            <person name="Norman J."/>
            <person name="Olle B."/>
            <person name="Tanoue T."/>
            <person name="Arita M."/>
            <person name="Bucci V."/>
            <person name="Atarashi K."/>
            <person name="Xavier R."/>
            <person name="Honda K."/>
        </authorList>
    </citation>
    <scope>NUCLEOTIDE SEQUENCE [LARGE SCALE GENOMIC DNA]</scope>
    <source>
        <strain evidence="5">k34-0107-D12</strain>
    </source>
</reference>
<dbReference type="PANTHER" id="PTHR43976:SF16">
    <property type="entry name" value="SHORT-CHAIN DEHYDROGENASE_REDUCTASE FAMILY PROTEIN"/>
    <property type="match status" value="1"/>
</dbReference>
<evidence type="ECO:0000256" key="2">
    <source>
        <dbReference type="ARBA" id="ARBA00023002"/>
    </source>
</evidence>
<evidence type="ECO:0000313" key="5">
    <source>
        <dbReference type="Proteomes" id="UP001600941"/>
    </source>
</evidence>
<dbReference type="RefSeq" id="WP_103732332.1">
    <property type="nucleotide sequence ID" value="NZ_AP031413.1"/>
</dbReference>
<dbReference type="InterPro" id="IPR002347">
    <property type="entry name" value="SDR_fam"/>
</dbReference>
<organism evidence="4 5">
    <name type="scientific">Blautia parvula</name>
    <dbReference type="NCBI Taxonomy" id="2877527"/>
    <lineage>
        <taxon>Bacteria</taxon>
        <taxon>Bacillati</taxon>
        <taxon>Bacillota</taxon>
        <taxon>Clostridia</taxon>
        <taxon>Lachnospirales</taxon>
        <taxon>Lachnospiraceae</taxon>
        <taxon>Blautia</taxon>
    </lineage>
</organism>
<comment type="caution">
    <text evidence="4">The sequence shown here is derived from an EMBL/GenBank/DDBJ whole genome shotgun (WGS) entry which is preliminary data.</text>
</comment>
<dbReference type="InterPro" id="IPR036291">
    <property type="entry name" value="NAD(P)-bd_dom_sf"/>
</dbReference>
<keyword evidence="2" id="KW-0560">Oxidoreductase</keyword>